<dbReference type="Pfam" id="PF13550">
    <property type="entry name" value="Phage-tail_3"/>
    <property type="match status" value="1"/>
</dbReference>
<dbReference type="Gene3D" id="3.20.20.80">
    <property type="entry name" value="Glycosidases"/>
    <property type="match status" value="1"/>
</dbReference>
<feature type="domain" description="Tip attachment protein J" evidence="2">
    <location>
        <begin position="777"/>
        <end position="939"/>
    </location>
</feature>
<evidence type="ECO:0000259" key="1">
    <source>
        <dbReference type="Pfam" id="PF13547"/>
    </source>
</evidence>
<dbReference type="Pfam" id="PF13547">
    <property type="entry name" value="GTA_TIM"/>
    <property type="match status" value="1"/>
</dbReference>
<feature type="domain" description="Rcc01698-like C-terminal" evidence="3">
    <location>
        <begin position="1029"/>
        <end position="1128"/>
    </location>
</feature>
<evidence type="ECO:0000259" key="3">
    <source>
        <dbReference type="Pfam" id="PF23666"/>
    </source>
</evidence>
<dbReference type="SUPFAM" id="SSF51445">
    <property type="entry name" value="(Trans)glycosidases"/>
    <property type="match status" value="1"/>
</dbReference>
<dbReference type="InterPro" id="IPR017853">
    <property type="entry name" value="GH"/>
</dbReference>
<dbReference type="EMBL" id="JACIDC010000011">
    <property type="protein sequence ID" value="MBB4041399.1"/>
    <property type="molecule type" value="Genomic_DNA"/>
</dbReference>
<dbReference type="RefSeq" id="WP_027317091.1">
    <property type="nucleotide sequence ID" value="NZ_JACIDC010000011.1"/>
</dbReference>
<evidence type="ECO:0000313" key="4">
    <source>
        <dbReference type="EMBL" id="MBB4041399.1"/>
    </source>
</evidence>
<comment type="caution">
    <text evidence="4">The sequence shown here is derived from an EMBL/GenBank/DDBJ whole genome shotgun (WGS) entry which is preliminary data.</text>
</comment>
<reference evidence="4 5" key="1">
    <citation type="submission" date="2020-08" db="EMBL/GenBank/DDBJ databases">
        <title>Genomic Encyclopedia of Type Strains, Phase IV (KMG-IV): sequencing the most valuable type-strain genomes for metagenomic binning, comparative biology and taxonomic classification.</title>
        <authorList>
            <person name="Goeker M."/>
        </authorList>
    </citation>
    <scope>NUCLEOTIDE SEQUENCE [LARGE SCALE GENOMIC DNA]</scope>
    <source>
        <strain evidence="4 5">DSM 15743</strain>
    </source>
</reference>
<dbReference type="InterPro" id="IPR056490">
    <property type="entry name" value="Rcc01698_C"/>
</dbReference>
<proteinExistence type="predicted"/>
<dbReference type="InterPro" id="IPR032876">
    <property type="entry name" value="J_dom"/>
</dbReference>
<name>A0A7W6II87_9HYPH</name>
<sequence>MATLVLQTVGSVVGGMIGGPIGAMAGRALGGLAGAAIDNALFGGGDTKHVEGPRLKDIDGLTSTEGAPIPRVYGRARIGGQLIWATRLEELLNTNVDRSSQGGKGMSGPKTVSTTYSYFANLAVGLCEGRIAYIRRVWADGREIDLSTITMRVHKGSETQDADPLIVAKEGAQHAPAYRGLAYVVFERLPLADFGNRVPQFSFEVVRPVDGLNRMIRAVCLIPGASEFGYDTLPVMQMLDLGKARPENRHQMQRSADVSASLDALEALCPNLRRVSLVVSWFGDDLRAGSCLIEPRVDVTMKNTDGAAWSVAGLTREEAKAVSLVDGNPAYGGTPSDESVIRLIRNLKDRGLEVVLYPFVMMDVPKGNGLPNPYGGTGQPAYPWRGRITCHPAPGEAGTPDGTSAAATQVERWFTQPSGFDRMVLHYASLAERAGGVDGFILGSELVGLTRVRSAPGVYPAVLRLEALAEEVRAILRASTKIVYAADWTEYGAHVLNGGSEVRFPLDPLFASDAIDTVGIDYYPPISDWRDGPDHADLSAARSIYDVDYLRARLGSGEAFDWYYADASDRAAQTRRPIADGAYDKPWIFRQKDLVSWWSNRHVERVGGVETGATAWQPQSKPIWLTEIGVPAVDKGPNGPNVFPDPKSSESAYPPFSRGMRDDLIQARTLEAVLSRFDPAQRGFSSEGNPVSQSYGGRMVDPDNVYVWAWDARPFPAFPDFETVWTDGANWETGHWITGRIEGAPLDRLIARILRDFGLADPGPIAVDGFVDGYVIDRPMSLRGALEPLMRLFGVDAVARSGKIAWQGRGGRTVLHLTRDELVLAEEEPSLKLTRAQETELPQQVEIGFTEGDTDYRRAGVASRRLSGSSRREARADSAVVIRRAEAQRLADTWLQDLWAGREAAEFELSPRRIELEPGDVISVPTDAGPKLHRITRIADGPTRRISTRAVEPAVFERPGSAIRRPVRRPPPVPGKPQVIVLDLPAALEDPTPLQYIAVAADPWPGAVTVWRSGNGASFAPHRILDLPAIIGRTRTALMPGPLWRWDQRSVLDVEISSGALRSLDDEAVFAGRNLFAIQGADGRWEIVAAARAEMTGERAYRLSRFLRGLAGSEPEAGRTLAAGALIVKLDEAVVPLTASLQDLGQTWRYRIGPSGRDHADASVTEIAATVGRESLKPFSAVHVRAQRMPDGIRIEWLRRARRGGDGWEALDIPLAEDAERYEIDLLNGSAVLRTLTSTVPSILYGSAQEIADFGAPQSALTLRIVQMSAVAGRGFERRVTVAVR</sequence>
<evidence type="ECO:0000259" key="2">
    <source>
        <dbReference type="Pfam" id="PF13550"/>
    </source>
</evidence>
<gene>
    <name evidence="4" type="ORF">GGR34_003076</name>
</gene>
<dbReference type="InterPro" id="IPR025195">
    <property type="entry name" value="GTA_TIM_dom"/>
</dbReference>
<dbReference type="Pfam" id="PF23666">
    <property type="entry name" value="Rcc01698_C"/>
    <property type="match status" value="1"/>
</dbReference>
<dbReference type="CDD" id="cd19607">
    <property type="entry name" value="GTA_TIM-barrel-like"/>
    <property type="match status" value="1"/>
</dbReference>
<organism evidence="4 5">
    <name type="scientific">Microvirga flocculans</name>
    <dbReference type="NCBI Taxonomy" id="217168"/>
    <lineage>
        <taxon>Bacteria</taxon>
        <taxon>Pseudomonadati</taxon>
        <taxon>Pseudomonadota</taxon>
        <taxon>Alphaproteobacteria</taxon>
        <taxon>Hyphomicrobiales</taxon>
        <taxon>Methylobacteriaceae</taxon>
        <taxon>Microvirga</taxon>
    </lineage>
</organism>
<protein>
    <recommendedName>
        <fullName evidence="6">Host specificity protein</fullName>
    </recommendedName>
</protein>
<dbReference type="Proteomes" id="UP000519439">
    <property type="component" value="Unassembled WGS sequence"/>
</dbReference>
<accession>A0A7W6II87</accession>
<evidence type="ECO:0000313" key="5">
    <source>
        <dbReference type="Proteomes" id="UP000519439"/>
    </source>
</evidence>
<keyword evidence="5" id="KW-1185">Reference proteome</keyword>
<evidence type="ECO:0008006" key="6">
    <source>
        <dbReference type="Google" id="ProtNLM"/>
    </source>
</evidence>
<feature type="domain" description="GTA TIM-barrel-like" evidence="1">
    <location>
        <begin position="420"/>
        <end position="719"/>
    </location>
</feature>